<dbReference type="EMBL" id="BDUF01000024">
    <property type="protein sequence ID" value="GAX89582.1"/>
    <property type="molecule type" value="Genomic_DNA"/>
</dbReference>
<comment type="similarity">
    <text evidence="1">Belongs to the ATP-dependent AMP-binding enzyme family.</text>
</comment>
<dbReference type="PANTHER" id="PTHR24095:SF14">
    <property type="entry name" value="ACETYL-COENZYME A SYNTHETASE 1"/>
    <property type="match status" value="1"/>
</dbReference>
<comment type="caution">
    <text evidence="10">The sequence shown here is derived from an EMBL/GenBank/DDBJ whole genome shotgun (WGS) entry which is preliminary data.</text>
</comment>
<dbReference type="EC" id="6.2.1.1" evidence="2"/>
<dbReference type="InterPro" id="IPR000873">
    <property type="entry name" value="AMP-dep_synth/lig_dom"/>
</dbReference>
<keyword evidence="11" id="KW-1185">Reference proteome</keyword>
<dbReference type="Pfam" id="PF13193">
    <property type="entry name" value="AMP-binding_C"/>
    <property type="match status" value="1"/>
</dbReference>
<sequence>MTSKAVWVPDQSLIESTRLYQWMKQLGFDDYESFLQASVKDIAWFWQEAERVLGIEWFRPYETTLDLSKGIKWPDWYVGGQLNVVHNAVDKWAKNPATSQQTALVWEGDDGTVKRYTFAELSSWVARVALGLRKQGIDKGDRISIYMPMIPETVVVMLAAAKIGAMFSPAFSGYGADAVATRLNAATAKMLVTADGFLRRGKAVPMKEEADKAAAMAPSVEKVVVVRRLGRDIPWTEGRDMDWSELDSATGAASTQIMNSSDPLMLLYTSGTTGKPKGAVHTHAGFPLKAAFDAGICMDLKQGDTLFWVTDMGWMMGPFMIFGALLNGAAAVLYEGSPDYPEPDRLWKLTADHRVTHLGISPTLIRSLMKHGESWVKKHDISSLRVIGSTGEPWNPEPWMWLFERVGNSRIPIFNYSGGTEISGGILGNVLVRPIGPVTFNSPLPGMDVQVYDEHGQPVRNTVGELVIKQPWVGMTNGFWQEPERYESAYWNRWPDTWVHGDWVTLDDEGFWTITGRSDDTLNVAGKRLGPAEVESVLVGHPAVLEAGTIGVPDELKGEVAVCFVVLRPGHEMTDKLRQELLDLVADKLGKALRPKTLYFVNDLPKTRNGKILRRAMRAAYLDKDAGDLSSLENPDAVETVRKLAHNN</sequence>
<feature type="domain" description="Acetyl-coenzyme A synthetase N-terminal" evidence="9">
    <location>
        <begin position="31"/>
        <end position="88"/>
    </location>
</feature>
<evidence type="ECO:0000256" key="2">
    <source>
        <dbReference type="ARBA" id="ARBA00013275"/>
    </source>
</evidence>
<dbReference type="PANTHER" id="PTHR24095">
    <property type="entry name" value="ACETYL-COENZYME A SYNTHETASE"/>
    <property type="match status" value="1"/>
</dbReference>
<evidence type="ECO:0000313" key="11">
    <source>
        <dbReference type="Proteomes" id="UP000217785"/>
    </source>
</evidence>
<dbReference type="GO" id="GO:0005524">
    <property type="term" value="F:ATP binding"/>
    <property type="evidence" value="ECO:0007669"/>
    <property type="project" value="UniProtKB-KW"/>
</dbReference>
<feature type="domain" description="AMP-binding enzyme C-terminal" evidence="8">
    <location>
        <begin position="533"/>
        <end position="611"/>
    </location>
</feature>
<dbReference type="InterPro" id="IPR042099">
    <property type="entry name" value="ANL_N_sf"/>
</dbReference>
<name>A0A292YCX6_9BACL</name>
<evidence type="ECO:0000259" key="7">
    <source>
        <dbReference type="Pfam" id="PF00501"/>
    </source>
</evidence>
<dbReference type="SUPFAM" id="SSF56801">
    <property type="entry name" value="Acetyl-CoA synthetase-like"/>
    <property type="match status" value="1"/>
</dbReference>
<feature type="domain" description="AMP-dependent synthetase/ligase" evidence="7">
    <location>
        <begin position="98"/>
        <end position="478"/>
    </location>
</feature>
<organism evidence="10 11">
    <name type="scientific">Effusibacillus lacus</name>
    <dbReference type="NCBI Taxonomy" id="1348429"/>
    <lineage>
        <taxon>Bacteria</taxon>
        <taxon>Bacillati</taxon>
        <taxon>Bacillota</taxon>
        <taxon>Bacilli</taxon>
        <taxon>Bacillales</taxon>
        <taxon>Alicyclobacillaceae</taxon>
        <taxon>Effusibacillus</taxon>
    </lineage>
</organism>
<dbReference type="Pfam" id="PF16177">
    <property type="entry name" value="ACAS_N"/>
    <property type="match status" value="1"/>
</dbReference>
<dbReference type="InterPro" id="IPR045851">
    <property type="entry name" value="AMP-bd_C_sf"/>
</dbReference>
<dbReference type="GO" id="GO:0006085">
    <property type="term" value="P:acetyl-CoA biosynthetic process"/>
    <property type="evidence" value="ECO:0007669"/>
    <property type="project" value="TreeGrafter"/>
</dbReference>
<dbReference type="PROSITE" id="PS00455">
    <property type="entry name" value="AMP_BINDING"/>
    <property type="match status" value="1"/>
</dbReference>
<dbReference type="Pfam" id="PF00501">
    <property type="entry name" value="AMP-binding"/>
    <property type="match status" value="1"/>
</dbReference>
<accession>A0A292YCX6</accession>
<evidence type="ECO:0000313" key="10">
    <source>
        <dbReference type="EMBL" id="GAX89582.1"/>
    </source>
</evidence>
<keyword evidence="3" id="KW-0436">Ligase</keyword>
<dbReference type="AlphaFoldDB" id="A0A292YCX6"/>
<dbReference type="Gene3D" id="3.40.50.12780">
    <property type="entry name" value="N-terminal domain of ligase-like"/>
    <property type="match status" value="1"/>
</dbReference>
<keyword evidence="4" id="KW-0547">Nucleotide-binding</keyword>
<dbReference type="RefSeq" id="WP_096181279.1">
    <property type="nucleotide sequence ID" value="NZ_BDUF01000024.1"/>
</dbReference>
<evidence type="ECO:0000259" key="9">
    <source>
        <dbReference type="Pfam" id="PF16177"/>
    </source>
</evidence>
<gene>
    <name evidence="10" type="ORF">EFBL_1206</name>
</gene>
<evidence type="ECO:0000256" key="5">
    <source>
        <dbReference type="ARBA" id="ARBA00022840"/>
    </source>
</evidence>
<keyword evidence="6" id="KW-0007">Acetylation</keyword>
<dbReference type="GO" id="GO:0003987">
    <property type="term" value="F:acetate-CoA ligase activity"/>
    <property type="evidence" value="ECO:0007669"/>
    <property type="project" value="UniProtKB-EC"/>
</dbReference>
<evidence type="ECO:0000256" key="3">
    <source>
        <dbReference type="ARBA" id="ARBA00022598"/>
    </source>
</evidence>
<evidence type="ECO:0000259" key="8">
    <source>
        <dbReference type="Pfam" id="PF13193"/>
    </source>
</evidence>
<dbReference type="InterPro" id="IPR025110">
    <property type="entry name" value="AMP-bd_C"/>
</dbReference>
<dbReference type="InterPro" id="IPR032387">
    <property type="entry name" value="ACAS_N"/>
</dbReference>
<evidence type="ECO:0000256" key="1">
    <source>
        <dbReference type="ARBA" id="ARBA00006432"/>
    </source>
</evidence>
<evidence type="ECO:0000256" key="6">
    <source>
        <dbReference type="ARBA" id="ARBA00022990"/>
    </source>
</evidence>
<dbReference type="Gene3D" id="3.30.300.30">
    <property type="match status" value="1"/>
</dbReference>
<keyword evidence="5" id="KW-0067">ATP-binding</keyword>
<dbReference type="OrthoDB" id="9765680at2"/>
<evidence type="ECO:0000256" key="4">
    <source>
        <dbReference type="ARBA" id="ARBA00022741"/>
    </source>
</evidence>
<reference evidence="11" key="1">
    <citation type="submission" date="2017-07" db="EMBL/GenBank/DDBJ databases">
        <title>Draft genome sequence of Effusibacillus lacus strain skLN1.</title>
        <authorList>
            <person name="Watanabe M."/>
            <person name="Kojima H."/>
            <person name="Fukui M."/>
        </authorList>
    </citation>
    <scope>NUCLEOTIDE SEQUENCE [LARGE SCALE GENOMIC DNA]</scope>
    <source>
        <strain evidence="11">skLN1</strain>
    </source>
</reference>
<dbReference type="Proteomes" id="UP000217785">
    <property type="component" value="Unassembled WGS sequence"/>
</dbReference>
<proteinExistence type="inferred from homology"/>
<dbReference type="InterPro" id="IPR020845">
    <property type="entry name" value="AMP-binding_CS"/>
</dbReference>
<protein>
    <recommendedName>
        <fullName evidence="2">acetate--CoA ligase</fullName>
        <ecNumber evidence="2">6.2.1.1</ecNumber>
    </recommendedName>
</protein>